<sequence length="1302" mass="146690">MSTAFSNAALQEADAAIQAIQTHQPSKAEKRLNAIGNAVSRASGSSLVSIAQSDAATQVLSIVKDQVSNFAQNSKVLMNVLDELGKAHPFIQIAVSIFKAALTLELTRRENDEKVIALNLTMCDMMETLKLLNQVVNVKEPGPDGLSIEDRLKKRLGSIIDSIKRCAKVCDSYQKRPTAVKFFTSTKWQGKFTQVAQQFADHKAGIQFDLQIHASIGITTANVTLTAMSTSFTELNENVSKLMEVVFERMRTPEERDLSALVAKEAGGIDAVLKNDKLLEDVLAKQKAGPGKDKDEKGTKKRAVPGQTPDAVLTVTDLRKEVNKDVEQVLADNKFFDQKFEAMKMQVDEVKVEIRHESDRVIDTILAGPHERIVDRDLYHVWKEMGWKGSVKAKHLVMALRDHFAEGSHAALAAIRVITQEKKDGIDPAAAAQAMEEIADIANRTDPHASPGDEWALQFITVLRIQPLIEALDDDVSSFVTIAEANAFTAARPQKWSLPHWIAYWTYGFEMTVQWYFRRIRKVTSEIARATVEALPANRKIIGDFISSWHVRWIEDFLSGLRDVEQWDSTDWESDVMFMKFKDYVVENERNIEHNLRGVNYYLDEANTLSIVAGNGRPEKYVMPLVFILLRRSLYIVQQAHTVTLHMGELAVIQYSLSTLTDAIWDRVRTLQAVHKLQNLDDKEQMKKFFFGLYSFVFEEPEMSDYWKRDPDDDANMVNDVPPIPPAPTSDGDSELQQGDLPLFYEPTTEDIDLIVDPIFDDPTSPHPVAHFLIGHWSGSYAYDDQDGDGDGRVSFTVSYHDVNGAIIASGTDAFGPYVVQGTLDNDRLTFVKEYLLPQYGQKVMWRYEGVVSPDSNEIRGQWGPTDVDWKLVVYGEESEQETGAEEASGDVPAQQPEVGETATSAEGNATPAEENVNSAAEVPEIRADEAEDTHSSEDANEDHDDDGASDTGTAVSGMTAGFTHGTFFLTRRPVEYLLSCPSDEEFTANRPRALWKLALNATLRAMQSRTLSWGRLSARRKQRQQYVEILLQKRRQPGPWRGQDVEEAQEWTQLIKGIHPDDLHLWRCIATYQLRRDVIHDIVCDACGEYPITPRFTCMNCSEDEAYHTFDLCIKCFSANRQATRDNKVHSPTHNVVQYRNAKWRVYLHPYFDRARRMLKWAEDQLQLFQARSAVQTAVGDANSSGLWCVMCKFSITAPPYWCCLTCIEDSVVCYVCNERMEREKEWLYLRGTSAPNDTSQHNWSHTLVSAPGPEVITAETDQEKAMTVEERMARVEAKLDATNLKLAALEDLLRAVLARS</sequence>
<name>A0A5C2RS13_9APHY</name>
<protein>
    <recommendedName>
        <fullName evidence="8">ZZ-type domain-containing protein</fullName>
    </recommendedName>
</protein>
<feature type="region of interest" description="Disordered" evidence="5">
    <location>
        <begin position="285"/>
        <end position="306"/>
    </location>
</feature>
<dbReference type="Gene3D" id="3.30.60.90">
    <property type="match status" value="1"/>
</dbReference>
<keyword evidence="7" id="KW-1185">Reference proteome</keyword>
<evidence type="ECO:0000313" key="7">
    <source>
        <dbReference type="Proteomes" id="UP000313359"/>
    </source>
</evidence>
<keyword evidence="2" id="KW-0863">Zinc-finger</keyword>
<dbReference type="GO" id="GO:0008270">
    <property type="term" value="F:zinc ion binding"/>
    <property type="evidence" value="ECO:0007669"/>
    <property type="project" value="UniProtKB-KW"/>
</dbReference>
<dbReference type="STRING" id="1328759.A0A5C2RS13"/>
<feature type="compositionally biased region" description="Acidic residues" evidence="5">
    <location>
        <begin position="877"/>
        <end position="889"/>
    </location>
</feature>
<keyword evidence="3" id="KW-0862">Zinc</keyword>
<feature type="compositionally biased region" description="Acidic residues" evidence="5">
    <location>
        <begin position="939"/>
        <end position="949"/>
    </location>
</feature>
<dbReference type="OrthoDB" id="2122982at2759"/>
<keyword evidence="4" id="KW-0175">Coiled coil</keyword>
<evidence type="ECO:0000313" key="6">
    <source>
        <dbReference type="EMBL" id="RPD53237.1"/>
    </source>
</evidence>
<dbReference type="EMBL" id="ML122326">
    <property type="protein sequence ID" value="RPD53237.1"/>
    <property type="molecule type" value="Genomic_DNA"/>
</dbReference>
<feature type="region of interest" description="Disordered" evidence="5">
    <location>
        <begin position="709"/>
        <end position="737"/>
    </location>
</feature>
<gene>
    <name evidence="6" type="ORF">L227DRAFT_581509</name>
</gene>
<feature type="compositionally biased region" description="Basic and acidic residues" evidence="5">
    <location>
        <begin position="924"/>
        <end position="938"/>
    </location>
</feature>
<dbReference type="CDD" id="cd02249">
    <property type="entry name" value="ZZ"/>
    <property type="match status" value="1"/>
</dbReference>
<proteinExistence type="predicted"/>
<dbReference type="SUPFAM" id="SSF57850">
    <property type="entry name" value="RING/U-box"/>
    <property type="match status" value="1"/>
</dbReference>
<feature type="compositionally biased region" description="Basic and acidic residues" evidence="5">
    <location>
        <begin position="285"/>
        <end position="298"/>
    </location>
</feature>
<evidence type="ECO:0000256" key="4">
    <source>
        <dbReference type="SAM" id="Coils"/>
    </source>
</evidence>
<evidence type="ECO:0008006" key="8">
    <source>
        <dbReference type="Google" id="ProtNLM"/>
    </source>
</evidence>
<accession>A0A5C2RS13</accession>
<feature type="region of interest" description="Disordered" evidence="5">
    <location>
        <begin position="877"/>
        <end position="958"/>
    </location>
</feature>
<evidence type="ECO:0000256" key="5">
    <source>
        <dbReference type="SAM" id="MobiDB-lite"/>
    </source>
</evidence>
<dbReference type="InterPro" id="IPR043145">
    <property type="entry name" value="Znf_ZZ_sf"/>
</dbReference>
<feature type="coiled-coil region" evidence="4">
    <location>
        <begin position="1260"/>
        <end position="1301"/>
    </location>
</feature>
<evidence type="ECO:0000256" key="3">
    <source>
        <dbReference type="ARBA" id="ARBA00022833"/>
    </source>
</evidence>
<evidence type="ECO:0000256" key="1">
    <source>
        <dbReference type="ARBA" id="ARBA00022723"/>
    </source>
</evidence>
<dbReference type="Proteomes" id="UP000313359">
    <property type="component" value="Unassembled WGS sequence"/>
</dbReference>
<reference evidence="6" key="1">
    <citation type="journal article" date="2018" name="Genome Biol. Evol.">
        <title>Genomics and development of Lentinus tigrinus, a white-rot wood-decaying mushroom with dimorphic fruiting bodies.</title>
        <authorList>
            <person name="Wu B."/>
            <person name="Xu Z."/>
            <person name="Knudson A."/>
            <person name="Carlson A."/>
            <person name="Chen N."/>
            <person name="Kovaka S."/>
            <person name="LaButti K."/>
            <person name="Lipzen A."/>
            <person name="Pennachio C."/>
            <person name="Riley R."/>
            <person name="Schakwitz W."/>
            <person name="Umezawa K."/>
            <person name="Ohm R.A."/>
            <person name="Grigoriev I.V."/>
            <person name="Nagy L.G."/>
            <person name="Gibbons J."/>
            <person name="Hibbett D."/>
        </authorList>
    </citation>
    <scope>NUCLEOTIDE SEQUENCE [LARGE SCALE GENOMIC DNA]</scope>
    <source>
        <strain evidence="6">ALCF2SS1-6</strain>
    </source>
</reference>
<organism evidence="6 7">
    <name type="scientific">Lentinus tigrinus ALCF2SS1-6</name>
    <dbReference type="NCBI Taxonomy" id="1328759"/>
    <lineage>
        <taxon>Eukaryota</taxon>
        <taxon>Fungi</taxon>
        <taxon>Dikarya</taxon>
        <taxon>Basidiomycota</taxon>
        <taxon>Agaricomycotina</taxon>
        <taxon>Agaricomycetes</taxon>
        <taxon>Polyporales</taxon>
        <taxon>Polyporaceae</taxon>
        <taxon>Lentinus</taxon>
    </lineage>
</organism>
<keyword evidence="1" id="KW-0479">Metal-binding</keyword>
<evidence type="ECO:0000256" key="2">
    <source>
        <dbReference type="ARBA" id="ARBA00022771"/>
    </source>
</evidence>